<keyword evidence="1" id="KW-0812">Transmembrane</keyword>
<dbReference type="PANTHER" id="PTHR38468">
    <property type="entry name" value="SLL0939 PROTEIN"/>
    <property type="match status" value="1"/>
</dbReference>
<keyword evidence="1" id="KW-0472">Membrane</keyword>
<organism evidence="2 3">
    <name type="scientific">Adhaeribacter terreus</name>
    <dbReference type="NCBI Taxonomy" id="529703"/>
    <lineage>
        <taxon>Bacteria</taxon>
        <taxon>Pseudomonadati</taxon>
        <taxon>Bacteroidota</taxon>
        <taxon>Cytophagia</taxon>
        <taxon>Cytophagales</taxon>
        <taxon>Hymenobacteraceae</taxon>
        <taxon>Adhaeribacter</taxon>
    </lineage>
</organism>
<sequence>MEEIIKMITVYLARLVEVGAAMIIGFATIKAFYLYIRDLILNKSPCLPRSEIRQNLGRSLALALEFLLGADILQTAVAPTWDDIGKLAAIAVLRTGLNYFLALEMKEEKANPKLVKD</sequence>
<dbReference type="Proteomes" id="UP001596161">
    <property type="component" value="Unassembled WGS sequence"/>
</dbReference>
<reference evidence="3" key="1">
    <citation type="journal article" date="2019" name="Int. J. Syst. Evol. Microbiol.">
        <title>The Global Catalogue of Microorganisms (GCM) 10K type strain sequencing project: providing services to taxonomists for standard genome sequencing and annotation.</title>
        <authorList>
            <consortium name="The Broad Institute Genomics Platform"/>
            <consortium name="The Broad Institute Genome Sequencing Center for Infectious Disease"/>
            <person name="Wu L."/>
            <person name="Ma J."/>
        </authorList>
    </citation>
    <scope>NUCLEOTIDE SEQUENCE [LARGE SCALE GENOMIC DNA]</scope>
    <source>
        <strain evidence="3">KACC 12602</strain>
    </source>
</reference>
<accession>A0ABW0ECZ4</accession>
<dbReference type="RefSeq" id="WP_378018558.1">
    <property type="nucleotide sequence ID" value="NZ_JBHSKT010000013.1"/>
</dbReference>
<keyword evidence="3" id="KW-1185">Reference proteome</keyword>
<name>A0ABW0ECZ4_9BACT</name>
<gene>
    <name evidence="2" type="ORF">ACFPIB_16410</name>
</gene>
<keyword evidence="1" id="KW-1133">Transmembrane helix</keyword>
<evidence type="ECO:0000313" key="2">
    <source>
        <dbReference type="EMBL" id="MFC5272199.1"/>
    </source>
</evidence>
<protein>
    <submittedName>
        <fullName evidence="2">DUF1622 domain-containing protein</fullName>
    </submittedName>
</protein>
<dbReference type="Pfam" id="PF07784">
    <property type="entry name" value="DUF1622"/>
    <property type="match status" value="1"/>
</dbReference>
<evidence type="ECO:0000256" key="1">
    <source>
        <dbReference type="SAM" id="Phobius"/>
    </source>
</evidence>
<proteinExistence type="predicted"/>
<dbReference type="PANTHER" id="PTHR38468:SF1">
    <property type="entry name" value="SLL0939 PROTEIN"/>
    <property type="match status" value="1"/>
</dbReference>
<evidence type="ECO:0000313" key="3">
    <source>
        <dbReference type="Proteomes" id="UP001596161"/>
    </source>
</evidence>
<dbReference type="InterPro" id="IPR012427">
    <property type="entry name" value="DUF1622"/>
</dbReference>
<comment type="caution">
    <text evidence="2">The sequence shown here is derived from an EMBL/GenBank/DDBJ whole genome shotgun (WGS) entry which is preliminary data.</text>
</comment>
<dbReference type="EMBL" id="JBHSKT010000013">
    <property type="protein sequence ID" value="MFC5272199.1"/>
    <property type="molecule type" value="Genomic_DNA"/>
</dbReference>
<feature type="transmembrane region" description="Helical" evidence="1">
    <location>
        <begin position="12"/>
        <end position="36"/>
    </location>
</feature>